<feature type="compositionally biased region" description="Low complexity" evidence="3">
    <location>
        <begin position="147"/>
        <end position="160"/>
    </location>
</feature>
<sequence>MYFENGGGLQEAKSVYSEPPSLIDDISGKLRNVQSVPFESVCAGDQNLNCGQHGKCVSLPTVENQKQFVCICSDGFTGPTCETARMPIHTTLASAPLDLLEAIARLRTTSVLLITPAKTEGNAHTSETAYPLSVRAHQDTPETTARSPLSTESAELELSSIPDKSS</sequence>
<dbReference type="OrthoDB" id="430340at2759"/>
<reference evidence="5" key="1">
    <citation type="submission" date="2022-10" db="EMBL/GenBank/DDBJ databases">
        <title>Adaptive evolution leads to modifications in subtelomeric GC content in a zoonotic Cryptosporidium species.</title>
        <authorList>
            <person name="Li J."/>
            <person name="Feng Y."/>
            <person name="Xiao L."/>
        </authorList>
    </citation>
    <scope>NUCLEOTIDE SEQUENCE</scope>
    <source>
        <strain evidence="5">33844</strain>
    </source>
</reference>
<dbReference type="SUPFAM" id="SSF57196">
    <property type="entry name" value="EGF/Laminin"/>
    <property type="match status" value="1"/>
</dbReference>
<dbReference type="PROSITE" id="PS00022">
    <property type="entry name" value="EGF_1"/>
    <property type="match status" value="1"/>
</dbReference>
<feature type="disulfide bond" evidence="2">
    <location>
        <begin position="72"/>
        <end position="81"/>
    </location>
</feature>
<organism evidence="5">
    <name type="scientific">Cryptosporidium canis</name>
    <dbReference type="NCBI Taxonomy" id="195482"/>
    <lineage>
        <taxon>Eukaryota</taxon>
        <taxon>Sar</taxon>
        <taxon>Alveolata</taxon>
        <taxon>Apicomplexa</taxon>
        <taxon>Conoidasida</taxon>
        <taxon>Coccidia</taxon>
        <taxon>Eucoccidiorida</taxon>
        <taxon>Eimeriorina</taxon>
        <taxon>Cryptosporidiidae</taxon>
        <taxon>Cryptosporidium</taxon>
    </lineage>
</organism>
<feature type="domain" description="EGF-like" evidence="4">
    <location>
        <begin position="38"/>
        <end position="82"/>
    </location>
</feature>
<dbReference type="SMART" id="SM00181">
    <property type="entry name" value="EGF"/>
    <property type="match status" value="1"/>
</dbReference>
<protein>
    <submittedName>
        <fullName evidence="5">EGF domain-containing membrane associated protein</fullName>
    </submittedName>
</protein>
<accession>A0A9D5DIU9</accession>
<evidence type="ECO:0000256" key="2">
    <source>
        <dbReference type="PROSITE-ProRule" id="PRU00076"/>
    </source>
</evidence>
<dbReference type="Proteomes" id="UP001067231">
    <property type="component" value="Unassembled WGS sequence"/>
</dbReference>
<dbReference type="PROSITE" id="PS01186">
    <property type="entry name" value="EGF_2"/>
    <property type="match status" value="1"/>
</dbReference>
<keyword evidence="2" id="KW-0245">EGF-like domain</keyword>
<dbReference type="InterPro" id="IPR000742">
    <property type="entry name" value="EGF"/>
</dbReference>
<dbReference type="InterPro" id="IPR013111">
    <property type="entry name" value="EGF_extracell"/>
</dbReference>
<keyword evidence="1 2" id="KW-1015">Disulfide bond</keyword>
<dbReference type="PROSITE" id="PS50026">
    <property type="entry name" value="EGF_3"/>
    <property type="match status" value="1"/>
</dbReference>
<evidence type="ECO:0000256" key="1">
    <source>
        <dbReference type="ARBA" id="ARBA00023157"/>
    </source>
</evidence>
<dbReference type="Pfam" id="PF07974">
    <property type="entry name" value="EGF_2"/>
    <property type="match status" value="1"/>
</dbReference>
<evidence type="ECO:0000313" key="5">
    <source>
        <dbReference type="EMBL" id="KAJ1606495.1"/>
    </source>
</evidence>
<gene>
    <name evidence="5" type="ORF">OJ253_2725</name>
</gene>
<comment type="caution">
    <text evidence="5">The sequence shown here is derived from an EMBL/GenBank/DDBJ whole genome shotgun (WGS) entry which is preliminary data.</text>
</comment>
<name>A0A9D5DIU9_9CRYT</name>
<dbReference type="CDD" id="cd00054">
    <property type="entry name" value="EGF_CA"/>
    <property type="match status" value="1"/>
</dbReference>
<proteinExistence type="predicted"/>
<evidence type="ECO:0000256" key="3">
    <source>
        <dbReference type="SAM" id="MobiDB-lite"/>
    </source>
</evidence>
<evidence type="ECO:0000259" key="4">
    <source>
        <dbReference type="PROSITE" id="PS50026"/>
    </source>
</evidence>
<dbReference type="EMBL" id="JAPCXC010000076">
    <property type="protein sequence ID" value="KAJ1606495.1"/>
    <property type="molecule type" value="Genomic_DNA"/>
</dbReference>
<feature type="region of interest" description="Disordered" evidence="3">
    <location>
        <begin position="122"/>
        <end position="166"/>
    </location>
</feature>
<dbReference type="AlphaFoldDB" id="A0A9D5DIU9"/>
<comment type="caution">
    <text evidence="2">Lacks conserved residue(s) required for the propagation of feature annotation.</text>
</comment>
<dbReference type="Gene3D" id="2.10.25.10">
    <property type="entry name" value="Laminin"/>
    <property type="match status" value="1"/>
</dbReference>